<dbReference type="PANTHER" id="PTHR24567:SF26">
    <property type="entry name" value="REGULATORY PROTEIN YEIL"/>
    <property type="match status" value="1"/>
</dbReference>
<evidence type="ECO:0000256" key="1">
    <source>
        <dbReference type="ARBA" id="ARBA00023015"/>
    </source>
</evidence>
<proteinExistence type="predicted"/>
<dbReference type="PROSITE" id="PS50042">
    <property type="entry name" value="CNMP_BINDING_3"/>
    <property type="match status" value="1"/>
</dbReference>
<dbReference type="Proteomes" id="UP000292544">
    <property type="component" value="Unassembled WGS sequence"/>
</dbReference>
<dbReference type="PROSITE" id="PS51063">
    <property type="entry name" value="HTH_CRP_2"/>
    <property type="match status" value="1"/>
</dbReference>
<dbReference type="SMART" id="SM00419">
    <property type="entry name" value="HTH_CRP"/>
    <property type="match status" value="1"/>
</dbReference>
<dbReference type="CDD" id="cd00038">
    <property type="entry name" value="CAP_ED"/>
    <property type="match status" value="1"/>
</dbReference>
<dbReference type="Pfam" id="PF00027">
    <property type="entry name" value="cNMP_binding"/>
    <property type="match status" value="1"/>
</dbReference>
<feature type="domain" description="Cyclic nucleotide-binding" evidence="4">
    <location>
        <begin position="22"/>
        <end position="87"/>
    </location>
</feature>
<dbReference type="InterPro" id="IPR050397">
    <property type="entry name" value="Env_Response_Regulators"/>
</dbReference>
<name>A0ABY1WN47_9GAMM</name>
<evidence type="ECO:0000259" key="4">
    <source>
        <dbReference type="PROSITE" id="PS50042"/>
    </source>
</evidence>
<protein>
    <submittedName>
        <fullName evidence="6">Cyclic nucleotide-binding domain-containing protein</fullName>
    </submittedName>
</protein>
<dbReference type="SUPFAM" id="SSF46785">
    <property type="entry name" value="Winged helix' DNA-binding domain"/>
    <property type="match status" value="1"/>
</dbReference>
<evidence type="ECO:0000313" key="7">
    <source>
        <dbReference type="Proteomes" id="UP000292544"/>
    </source>
</evidence>
<keyword evidence="3" id="KW-0804">Transcription</keyword>
<evidence type="ECO:0000259" key="5">
    <source>
        <dbReference type="PROSITE" id="PS51063"/>
    </source>
</evidence>
<dbReference type="RefSeq" id="WP_130566995.1">
    <property type="nucleotide sequence ID" value="NZ_SHLY01000004.1"/>
</dbReference>
<dbReference type="InterPro" id="IPR018490">
    <property type="entry name" value="cNMP-bd_dom_sf"/>
</dbReference>
<keyword evidence="2" id="KW-0238">DNA-binding</keyword>
<dbReference type="PRINTS" id="PR00034">
    <property type="entry name" value="HTHCRP"/>
</dbReference>
<dbReference type="Pfam" id="PF13545">
    <property type="entry name" value="HTH_Crp_2"/>
    <property type="match status" value="1"/>
</dbReference>
<organism evidence="6 7">
    <name type="scientific">Corallincola spongiicola</name>
    <dbReference type="NCBI Taxonomy" id="2520508"/>
    <lineage>
        <taxon>Bacteria</taxon>
        <taxon>Pseudomonadati</taxon>
        <taxon>Pseudomonadota</taxon>
        <taxon>Gammaproteobacteria</taxon>
        <taxon>Alteromonadales</taxon>
        <taxon>Psychromonadaceae</taxon>
        <taxon>Corallincola</taxon>
    </lineage>
</organism>
<evidence type="ECO:0000313" key="6">
    <source>
        <dbReference type="EMBL" id="TAA44981.1"/>
    </source>
</evidence>
<feature type="domain" description="HTH crp-type" evidence="5">
    <location>
        <begin position="139"/>
        <end position="211"/>
    </location>
</feature>
<dbReference type="EMBL" id="SHLY01000004">
    <property type="protein sequence ID" value="TAA44981.1"/>
    <property type="molecule type" value="Genomic_DNA"/>
</dbReference>
<dbReference type="Gene3D" id="2.60.120.10">
    <property type="entry name" value="Jelly Rolls"/>
    <property type="match status" value="1"/>
</dbReference>
<reference evidence="7" key="1">
    <citation type="submission" date="2019-02" db="EMBL/GenBank/DDBJ databases">
        <title>Draft genome sequence of Muricauda sp. 176CP4-71.</title>
        <authorList>
            <person name="Park J.-S."/>
        </authorList>
    </citation>
    <scope>NUCLEOTIDE SEQUENCE [LARGE SCALE GENOMIC DNA]</scope>
    <source>
        <strain evidence="7">176GS2-150</strain>
    </source>
</reference>
<dbReference type="InterPro" id="IPR000595">
    <property type="entry name" value="cNMP-bd_dom"/>
</dbReference>
<keyword evidence="1" id="KW-0805">Transcription regulation</keyword>
<dbReference type="InterPro" id="IPR036388">
    <property type="entry name" value="WH-like_DNA-bd_sf"/>
</dbReference>
<dbReference type="Gene3D" id="1.10.10.10">
    <property type="entry name" value="Winged helix-like DNA-binding domain superfamily/Winged helix DNA-binding domain"/>
    <property type="match status" value="1"/>
</dbReference>
<gene>
    <name evidence="6" type="ORF">EXY25_12270</name>
</gene>
<comment type="caution">
    <text evidence="6">The sequence shown here is derived from an EMBL/GenBank/DDBJ whole genome shotgun (WGS) entry which is preliminary data.</text>
</comment>
<accession>A0ABY1WN47</accession>
<dbReference type="PANTHER" id="PTHR24567">
    <property type="entry name" value="CRP FAMILY TRANSCRIPTIONAL REGULATORY PROTEIN"/>
    <property type="match status" value="1"/>
</dbReference>
<dbReference type="InterPro" id="IPR036390">
    <property type="entry name" value="WH_DNA-bd_sf"/>
</dbReference>
<dbReference type="InterPro" id="IPR012318">
    <property type="entry name" value="HTH_CRP"/>
</dbReference>
<keyword evidence="7" id="KW-1185">Reference proteome</keyword>
<sequence>MNYWKNDPSLSLLAQHGRPIAYRRGQLLYDIDTLATHLFLITDGSFEICVPYEGTLGTILDMAAPGTLAGETEYLLQSTSGVRHSTIARAREPSTAIAIPFSVVGKIAAKEPSLLTKIAAQNAIRQQTYIKQVQAASTLGVKARVEEKLRYLSTLENAMTHPQGIQVRYTRMDIARMVGASRETVGRILKELVAQGEIYTDGKTLVLFEHGCCLPVENVMANSLESAA</sequence>
<evidence type="ECO:0000256" key="2">
    <source>
        <dbReference type="ARBA" id="ARBA00023125"/>
    </source>
</evidence>
<dbReference type="InterPro" id="IPR014710">
    <property type="entry name" value="RmlC-like_jellyroll"/>
</dbReference>
<evidence type="ECO:0000256" key="3">
    <source>
        <dbReference type="ARBA" id="ARBA00023163"/>
    </source>
</evidence>
<dbReference type="SUPFAM" id="SSF51206">
    <property type="entry name" value="cAMP-binding domain-like"/>
    <property type="match status" value="1"/>
</dbReference>